<keyword evidence="3" id="KW-1185">Reference proteome</keyword>
<evidence type="ECO:0000313" key="2">
    <source>
        <dbReference type="EMBL" id="MBM7037527.1"/>
    </source>
</evidence>
<dbReference type="Proteomes" id="UP000809621">
    <property type="component" value="Unassembled WGS sequence"/>
</dbReference>
<evidence type="ECO:0000256" key="1">
    <source>
        <dbReference type="SAM" id="SignalP"/>
    </source>
</evidence>
<gene>
    <name evidence="2" type="ORF">JQC93_14020</name>
</gene>
<accession>A0ABS2HNR4</accession>
<feature type="chain" id="PRO_5045677194" description="Lipoprotein" evidence="1">
    <location>
        <begin position="21"/>
        <end position="158"/>
    </location>
</feature>
<keyword evidence="1" id="KW-0732">Signal</keyword>
<protein>
    <recommendedName>
        <fullName evidence="4">Lipoprotein</fullName>
    </recommendedName>
</protein>
<proteinExistence type="predicted"/>
<name>A0ABS2HNR4_9VIBR</name>
<dbReference type="PROSITE" id="PS51257">
    <property type="entry name" value="PROKAR_LIPOPROTEIN"/>
    <property type="match status" value="1"/>
</dbReference>
<feature type="signal peptide" evidence="1">
    <location>
        <begin position="1"/>
        <end position="20"/>
    </location>
</feature>
<evidence type="ECO:0008006" key="4">
    <source>
        <dbReference type="Google" id="ProtNLM"/>
    </source>
</evidence>
<organism evidence="2 3">
    <name type="scientific">Vibrio ulleungensis</name>
    <dbReference type="NCBI Taxonomy" id="2807619"/>
    <lineage>
        <taxon>Bacteria</taxon>
        <taxon>Pseudomonadati</taxon>
        <taxon>Pseudomonadota</taxon>
        <taxon>Gammaproteobacteria</taxon>
        <taxon>Vibrionales</taxon>
        <taxon>Vibrionaceae</taxon>
        <taxon>Vibrio</taxon>
    </lineage>
</organism>
<evidence type="ECO:0000313" key="3">
    <source>
        <dbReference type="Proteomes" id="UP000809621"/>
    </source>
</evidence>
<dbReference type="RefSeq" id="WP_205159043.1">
    <property type="nucleotide sequence ID" value="NZ_JAFEUM010000005.1"/>
</dbReference>
<reference evidence="2 3" key="1">
    <citation type="submission" date="2021-02" db="EMBL/GenBank/DDBJ databases">
        <authorList>
            <person name="Park J.-S."/>
        </authorList>
    </citation>
    <scope>NUCLEOTIDE SEQUENCE [LARGE SCALE GENOMIC DNA]</scope>
    <source>
        <strain evidence="2 3">188UL20-2</strain>
    </source>
</reference>
<dbReference type="EMBL" id="JAFEUM010000005">
    <property type="protein sequence ID" value="MBM7037527.1"/>
    <property type="molecule type" value="Genomic_DNA"/>
</dbReference>
<comment type="caution">
    <text evidence="2">The sequence shown here is derived from an EMBL/GenBank/DDBJ whole genome shotgun (WGS) entry which is preliminary data.</text>
</comment>
<sequence>MKKISVLALSGAALLSGCMAPPQEEKMSEPVLPSWNQSAEQLVEQDGQSAMVKLESALWFDLMPRIGDEESPKLKGSLVLSSIDEIPAGVEIESLLFAFDNETWQIDEFELEAISPSIWKVRVNAAVDALDVDLMDVAVQLSNEQWLVERGVKVDKVY</sequence>